<dbReference type="GO" id="GO:0003723">
    <property type="term" value="F:RNA binding"/>
    <property type="evidence" value="ECO:0007669"/>
    <property type="project" value="InterPro"/>
</dbReference>
<dbReference type="FunFam" id="1.25.40.10:FF:000031">
    <property type="entry name" value="Pentatricopeptide repeat-containing protein mitochondrial"/>
    <property type="match status" value="1"/>
</dbReference>
<feature type="repeat" description="PPR" evidence="3">
    <location>
        <begin position="202"/>
        <end position="236"/>
    </location>
</feature>
<dbReference type="NCBIfam" id="TIGR00756">
    <property type="entry name" value="PPR"/>
    <property type="match status" value="6"/>
</dbReference>
<dbReference type="Pfam" id="PF20431">
    <property type="entry name" value="E_motif"/>
    <property type="match status" value="1"/>
</dbReference>
<reference evidence="4 5" key="1">
    <citation type="submission" date="2018-06" db="EMBL/GenBank/DDBJ databases">
        <title>The Genome of Cuscuta australis (Dodder) Provides Insight into the Evolution of Plant Parasitism.</title>
        <authorList>
            <person name="Liu H."/>
        </authorList>
    </citation>
    <scope>NUCLEOTIDE SEQUENCE [LARGE SCALE GENOMIC DNA]</scope>
    <source>
        <strain evidence="5">cv. Yunnan</strain>
        <tissue evidence="4">Vines</tissue>
    </source>
</reference>
<dbReference type="FunFam" id="1.25.40.10:FF:000280">
    <property type="entry name" value="Pentatricopeptide repeat-containing protein"/>
    <property type="match status" value="1"/>
</dbReference>
<dbReference type="Proteomes" id="UP000249390">
    <property type="component" value="Unassembled WGS sequence"/>
</dbReference>
<keyword evidence="1" id="KW-0677">Repeat</keyword>
<evidence type="ECO:0000313" key="4">
    <source>
        <dbReference type="EMBL" id="RAL41504.1"/>
    </source>
</evidence>
<evidence type="ECO:0000256" key="2">
    <source>
        <dbReference type="ARBA" id="ARBA00061659"/>
    </source>
</evidence>
<dbReference type="InterPro" id="IPR011990">
    <property type="entry name" value="TPR-like_helical_dom_sf"/>
</dbReference>
<evidence type="ECO:0000256" key="3">
    <source>
        <dbReference type="PROSITE-ProRule" id="PRU00708"/>
    </source>
</evidence>
<keyword evidence="5" id="KW-1185">Reference proteome</keyword>
<dbReference type="InterPro" id="IPR046960">
    <property type="entry name" value="PPR_At4g14850-like_plant"/>
</dbReference>
<feature type="repeat" description="PPR" evidence="3">
    <location>
        <begin position="101"/>
        <end position="135"/>
    </location>
</feature>
<dbReference type="Pfam" id="PF01535">
    <property type="entry name" value="PPR"/>
    <property type="match status" value="5"/>
</dbReference>
<dbReference type="PROSITE" id="PS51375">
    <property type="entry name" value="PPR"/>
    <property type="match status" value="6"/>
</dbReference>
<comment type="similarity">
    <text evidence="2">Belongs to the PPR family. PCMP-E subfamily.</text>
</comment>
<dbReference type="FunFam" id="1.25.40.10:FF:000344">
    <property type="entry name" value="Pentatricopeptide repeat-containing protein"/>
    <property type="match status" value="1"/>
</dbReference>
<dbReference type="InterPro" id="IPR002885">
    <property type="entry name" value="PPR_rpt"/>
</dbReference>
<organism evidence="4 5">
    <name type="scientific">Cuscuta australis</name>
    <dbReference type="NCBI Taxonomy" id="267555"/>
    <lineage>
        <taxon>Eukaryota</taxon>
        <taxon>Viridiplantae</taxon>
        <taxon>Streptophyta</taxon>
        <taxon>Embryophyta</taxon>
        <taxon>Tracheophyta</taxon>
        <taxon>Spermatophyta</taxon>
        <taxon>Magnoliopsida</taxon>
        <taxon>eudicotyledons</taxon>
        <taxon>Gunneridae</taxon>
        <taxon>Pentapetalae</taxon>
        <taxon>asterids</taxon>
        <taxon>lamiids</taxon>
        <taxon>Solanales</taxon>
        <taxon>Convolvulaceae</taxon>
        <taxon>Cuscuteae</taxon>
        <taxon>Cuscuta</taxon>
        <taxon>Cuscuta subgen. Grammica</taxon>
        <taxon>Cuscuta sect. Cleistogrammica</taxon>
    </lineage>
</organism>
<dbReference type="EMBL" id="NQVE01000188">
    <property type="protein sequence ID" value="RAL41504.1"/>
    <property type="molecule type" value="Genomic_DNA"/>
</dbReference>
<dbReference type="PANTHER" id="PTHR47926">
    <property type="entry name" value="PENTATRICOPEPTIDE REPEAT-CONTAINING PROTEIN"/>
    <property type="match status" value="1"/>
</dbReference>
<dbReference type="Gene3D" id="1.25.40.10">
    <property type="entry name" value="Tetratricopeptide repeat domain"/>
    <property type="match status" value="4"/>
</dbReference>
<comment type="caution">
    <text evidence="4">The sequence shown here is derived from an EMBL/GenBank/DDBJ whole genome shotgun (WGS) entry which is preliminary data.</text>
</comment>
<accession>A0A328D7U0</accession>
<dbReference type="PANTHER" id="PTHR47926:SF389">
    <property type="entry name" value="PENTATRICOPEPTIDE PROTEIN-RELATED"/>
    <property type="match status" value="1"/>
</dbReference>
<dbReference type="GO" id="GO:0009451">
    <property type="term" value="P:RNA modification"/>
    <property type="evidence" value="ECO:0007669"/>
    <property type="project" value="InterPro"/>
</dbReference>
<feature type="repeat" description="PPR" evidence="3">
    <location>
        <begin position="339"/>
        <end position="373"/>
    </location>
</feature>
<proteinExistence type="inferred from homology"/>
<name>A0A328D7U0_9ASTE</name>
<gene>
    <name evidence="4" type="ORF">DM860_010298</name>
</gene>
<dbReference type="Pfam" id="PF13041">
    <property type="entry name" value="PPR_2"/>
    <property type="match status" value="3"/>
</dbReference>
<protein>
    <submittedName>
        <fullName evidence="4">Uncharacterized protein</fullName>
    </submittedName>
</protein>
<dbReference type="InterPro" id="IPR046848">
    <property type="entry name" value="E_motif"/>
</dbReference>
<sequence>MLLRHCWRSIAPDIHSFNSRFVRQPFHPGTQSELIDLFGNLLQQFNVCVEHIKQIHSTIIVTGSSSSGFLVARIISSYSNFGLINVARAVFETSPIECFSNMLVWNSILRANVSRGECLEAINIYTKMHGLGVRPDSFGFPLIVRASVLLEDHSLCKLVHCHIIQMGFENHLHTANELLNMYGKIGRMDRARALFDRMYARTQLSWNTIISGYSLNFDCDGALQMFLRMQCEGWQPNAVTWTSLLSSFSKCRRHEDVWQWYIEMRRIGVEITAEALSVVISDFANTNTIDRLGKMVQVYAIKGGFDNHSIVTNSLINFYGKNGDVKAAECLFSGLLSKNIVSWNSFLSSYAESGLCDEAFSAFSQLEKSGEHSSVRPNVVSWSIVIGAFAAKGRHEESLELFRRMQFSGVLANGITISSVLSVCADISGLCLGREIHGFVIKVLKKDVNLLVQNGLVNMYMKCGSLKDGNTLFDRMEKKDLFSWNILISGYGMHGQCDLALETFDRMIKAGFKPDKVSMVAILSACGHAGAVSQGREIFNQMRTRFGIEPEVEHYACMVDLLGRAGMLQEANDMVKEMPVKPNACVWGALLNSGRMHKNAQVAEKAAAQLLSLDSETTGSFMLICNLYAGCSRWGDSANARLSAKTRGFKKSPGQSWVEVKKKVYVFSSGKSMQTEMEEEMHWMLHVLIYDMGKVDYMLQMHLASQDVEEQL</sequence>
<feature type="repeat" description="PPR" evidence="3">
    <location>
        <begin position="480"/>
        <end position="514"/>
    </location>
</feature>
<dbReference type="AlphaFoldDB" id="A0A328D7U0"/>
<evidence type="ECO:0000256" key="1">
    <source>
        <dbReference type="ARBA" id="ARBA00022737"/>
    </source>
</evidence>
<feature type="repeat" description="PPR" evidence="3">
    <location>
        <begin position="237"/>
        <end position="271"/>
    </location>
</feature>
<evidence type="ECO:0000313" key="5">
    <source>
        <dbReference type="Proteomes" id="UP000249390"/>
    </source>
</evidence>
<dbReference type="FunFam" id="1.25.40.10:FF:000393">
    <property type="entry name" value="Pentatricopeptide repeat-containing protein At1g20230"/>
    <property type="match status" value="1"/>
</dbReference>
<feature type="repeat" description="PPR" evidence="3">
    <location>
        <begin position="378"/>
        <end position="412"/>
    </location>
</feature>